<dbReference type="SMART" id="SM00862">
    <property type="entry name" value="Trans_reg_C"/>
    <property type="match status" value="1"/>
</dbReference>
<sequence>MRYLFENYVFDTDRRELRRGTDVIAIAPQAFDLLKYLIGNRERVVSKDDLIRAIWEGRVVSDAALTTRLNAARKAIGDSGDEQRLIKTFPRKGVRFIGPVHETSGPAAAMVARASPTSGLAVPDRPSLVVLPFTNLSPDPEQEYFADGVTESLTTDLSRMVGIFVIGRNTAFTYKGRHVDLKQIGRELGVRYILEGSVQRGGGSIRINVQLIDAESGNHLWAERFDKPIADLFDTQDEIGARLANQLGTELVTAEARRAARAPHPDSMDLYFQGMASVHRGSDPANLSQARKFFEQALCLDAGNIEAMVGMAFVDAMRGTSMQTGDRTARLLAAEMSLAKVLTYLPDHAIAHCLLGVVQIFTKRAAQGIAECERALALDRNLAGAYAWIGLGKCYLGRAEETEAYIMKAFRLSPRDNRAFTWMINAGVAQSYLAADEAAVYWFKRAIETNRNVAAFVHVYLAAALAHLGRIEEARGSIQTGLAIDPNFTLSHFHASTPTDNSTCLAQRARIAEGMRKAGLPDG</sequence>
<gene>
    <name evidence="4" type="ORF">HCN58_28755</name>
</gene>
<protein>
    <submittedName>
        <fullName evidence="4">Adenylate cyclase</fullName>
    </submittedName>
</protein>
<feature type="DNA-binding region" description="OmpR/PhoB-type" evidence="2">
    <location>
        <begin position="1"/>
        <end position="98"/>
    </location>
</feature>
<dbReference type="Gene3D" id="3.40.50.10610">
    <property type="entry name" value="ABC-type transport auxiliary lipoprotein component"/>
    <property type="match status" value="1"/>
</dbReference>
<evidence type="ECO:0000313" key="4">
    <source>
        <dbReference type="EMBL" id="NOJ43505.1"/>
    </source>
</evidence>
<reference evidence="4 5" key="1">
    <citation type="submission" date="2020-03" db="EMBL/GenBank/DDBJ databases">
        <title>Bradyrhizobium diversity isolated from nodules of Indigofera sp.</title>
        <authorList>
            <person name="Klepa M."/>
            <person name="Helene L."/>
            <person name="Hungria M."/>
        </authorList>
    </citation>
    <scope>NUCLEOTIDE SEQUENCE [LARGE SCALE GENOMIC DNA]</scope>
    <source>
        <strain evidence="4 5">WSM 1791</strain>
    </source>
</reference>
<dbReference type="InterPro" id="IPR036388">
    <property type="entry name" value="WH-like_DNA-bd_sf"/>
</dbReference>
<dbReference type="InterPro" id="IPR019734">
    <property type="entry name" value="TPR_rpt"/>
</dbReference>
<accession>A0A7Y4GWZ4</accession>
<evidence type="ECO:0000256" key="2">
    <source>
        <dbReference type="PROSITE-ProRule" id="PRU01091"/>
    </source>
</evidence>
<feature type="domain" description="OmpR/PhoB-type" evidence="3">
    <location>
        <begin position="1"/>
        <end position="98"/>
    </location>
</feature>
<dbReference type="SUPFAM" id="SSF48452">
    <property type="entry name" value="TPR-like"/>
    <property type="match status" value="1"/>
</dbReference>
<organism evidence="4 5">
    <name type="scientific">Bradyrhizobium australiense</name>
    <dbReference type="NCBI Taxonomy" id="2721161"/>
    <lineage>
        <taxon>Bacteria</taxon>
        <taxon>Pseudomonadati</taxon>
        <taxon>Pseudomonadota</taxon>
        <taxon>Alphaproteobacteria</taxon>
        <taxon>Hyphomicrobiales</taxon>
        <taxon>Nitrobacteraceae</taxon>
        <taxon>Bradyrhizobium</taxon>
    </lineage>
</organism>
<dbReference type="RefSeq" id="WP_171582704.1">
    <property type="nucleotide sequence ID" value="NZ_JAAVLX010000010.1"/>
</dbReference>
<dbReference type="Proteomes" id="UP000544122">
    <property type="component" value="Unassembled WGS sequence"/>
</dbReference>
<proteinExistence type="predicted"/>
<dbReference type="PANTHER" id="PTHR12558">
    <property type="entry name" value="CELL DIVISION CYCLE 16,23,27"/>
    <property type="match status" value="1"/>
</dbReference>
<keyword evidence="5" id="KW-1185">Reference proteome</keyword>
<dbReference type="GO" id="GO:0000160">
    <property type="term" value="P:phosphorelay signal transduction system"/>
    <property type="evidence" value="ECO:0007669"/>
    <property type="project" value="InterPro"/>
</dbReference>
<evidence type="ECO:0000256" key="1">
    <source>
        <dbReference type="ARBA" id="ARBA00023125"/>
    </source>
</evidence>
<dbReference type="PROSITE" id="PS51755">
    <property type="entry name" value="OMPR_PHOB"/>
    <property type="match status" value="1"/>
</dbReference>
<dbReference type="Gene3D" id="1.10.10.10">
    <property type="entry name" value="Winged helix-like DNA-binding domain superfamily/Winged helix DNA-binding domain"/>
    <property type="match status" value="1"/>
</dbReference>
<evidence type="ECO:0000259" key="3">
    <source>
        <dbReference type="PROSITE" id="PS51755"/>
    </source>
</evidence>
<comment type="caution">
    <text evidence="4">The sequence shown here is derived from an EMBL/GenBank/DDBJ whole genome shotgun (WGS) entry which is preliminary data.</text>
</comment>
<dbReference type="InterPro" id="IPR016032">
    <property type="entry name" value="Sig_transdc_resp-reg_C-effctor"/>
</dbReference>
<dbReference type="InterPro" id="IPR001867">
    <property type="entry name" value="OmpR/PhoB-type_DNA-bd"/>
</dbReference>
<dbReference type="SMART" id="SM00028">
    <property type="entry name" value="TPR"/>
    <property type="match status" value="4"/>
</dbReference>
<dbReference type="Pfam" id="PF00486">
    <property type="entry name" value="Trans_reg_C"/>
    <property type="match status" value="1"/>
</dbReference>
<name>A0A7Y4GWZ4_9BRAD</name>
<dbReference type="GO" id="GO:0003677">
    <property type="term" value="F:DNA binding"/>
    <property type="evidence" value="ECO:0007669"/>
    <property type="project" value="UniProtKB-UniRule"/>
</dbReference>
<dbReference type="PANTHER" id="PTHR12558:SF33">
    <property type="entry name" value="BLL7664 PROTEIN"/>
    <property type="match status" value="1"/>
</dbReference>
<dbReference type="AlphaFoldDB" id="A0A7Y4GWZ4"/>
<dbReference type="InterPro" id="IPR011990">
    <property type="entry name" value="TPR-like_helical_dom_sf"/>
</dbReference>
<dbReference type="CDD" id="cd00383">
    <property type="entry name" value="trans_reg_C"/>
    <property type="match status" value="1"/>
</dbReference>
<dbReference type="GO" id="GO:0006355">
    <property type="term" value="P:regulation of DNA-templated transcription"/>
    <property type="evidence" value="ECO:0007669"/>
    <property type="project" value="InterPro"/>
</dbReference>
<dbReference type="SUPFAM" id="SSF46894">
    <property type="entry name" value="C-terminal effector domain of the bipartite response regulators"/>
    <property type="match status" value="1"/>
</dbReference>
<keyword evidence="1 2" id="KW-0238">DNA-binding</keyword>
<evidence type="ECO:0000313" key="5">
    <source>
        <dbReference type="Proteomes" id="UP000544122"/>
    </source>
</evidence>
<dbReference type="EMBL" id="JAAVLX010000010">
    <property type="protein sequence ID" value="NOJ43505.1"/>
    <property type="molecule type" value="Genomic_DNA"/>
</dbReference>
<dbReference type="Gene3D" id="1.25.40.10">
    <property type="entry name" value="Tetratricopeptide repeat domain"/>
    <property type="match status" value="1"/>
</dbReference>